<dbReference type="PROSITE" id="PS00063">
    <property type="entry name" value="ALDOKETO_REDUCTASE_3"/>
    <property type="match status" value="1"/>
</dbReference>
<sequence>MKLTNKKGVEIPMIGLGTFPFQGRVMADMVFNASKIGYRLFDTADDYRGEFGIGLAVSELGSLGLTREDLFLQTKISDNNAHADEPLIGVYFNEKSMFMKRHTAAEVVREKVSISLREMRTNYIDSLLIHYPYPAYYIDIWKEMIKLKEEGIVRYIGVSNFHERHIENLIHETGVCPEINEVYVSPIGTKQGIIDYCNEHNCLIMTYSPLMDLASDRIPLEPLKTIATKYSKSIAQIMLRWNVERGCLPLPKSKKTNRLVENFQIWDFEITKEEVEEISALNKDYQYIVESKTCPGI</sequence>
<dbReference type="GO" id="GO:0016491">
    <property type="term" value="F:oxidoreductase activity"/>
    <property type="evidence" value="ECO:0007669"/>
    <property type="project" value="InterPro"/>
</dbReference>
<feature type="binding site" evidence="2">
    <location>
        <position position="130"/>
    </location>
    <ligand>
        <name>substrate</name>
    </ligand>
</feature>
<organism evidence="5 6">
    <name type="scientific">Bacteroides uniformis str. 3978 T3 ii</name>
    <dbReference type="NCBI Taxonomy" id="1339349"/>
    <lineage>
        <taxon>Bacteria</taxon>
        <taxon>Pseudomonadati</taxon>
        <taxon>Bacteroidota</taxon>
        <taxon>Bacteroidia</taxon>
        <taxon>Bacteroidales</taxon>
        <taxon>Bacteroidaceae</taxon>
        <taxon>Bacteroides</taxon>
    </lineage>
</organism>
<dbReference type="InterPro" id="IPR036812">
    <property type="entry name" value="NAD(P)_OxRdtase_dom_sf"/>
</dbReference>
<feature type="active site" description="Proton donor" evidence="1">
    <location>
        <position position="47"/>
    </location>
</feature>
<evidence type="ECO:0000256" key="2">
    <source>
        <dbReference type="PIRSR" id="PIRSR000097-2"/>
    </source>
</evidence>
<feature type="site" description="Lowers pKa of active site Tyr" evidence="3">
    <location>
        <position position="75"/>
    </location>
</feature>
<proteinExistence type="predicted"/>
<dbReference type="PANTHER" id="PTHR43827:SF14">
    <property type="entry name" value="NADP-DEPENDENT OXIDOREDUCTASE DOMAIN-CONTAINING PROTEIN"/>
    <property type="match status" value="1"/>
</dbReference>
<dbReference type="InterPro" id="IPR020471">
    <property type="entry name" value="AKR"/>
</dbReference>
<dbReference type="PROSITE" id="PS00062">
    <property type="entry name" value="ALDOKETO_REDUCTASE_2"/>
    <property type="match status" value="1"/>
</dbReference>
<dbReference type="PANTHER" id="PTHR43827">
    <property type="entry name" value="2,5-DIKETO-D-GLUCONIC ACID REDUCTASE"/>
    <property type="match status" value="1"/>
</dbReference>
<evidence type="ECO:0000256" key="3">
    <source>
        <dbReference type="PIRSR" id="PIRSR000097-3"/>
    </source>
</evidence>
<dbReference type="InterPro" id="IPR018170">
    <property type="entry name" value="Aldo/ket_reductase_CS"/>
</dbReference>
<dbReference type="SUPFAM" id="SSF51430">
    <property type="entry name" value="NAD(P)-linked oxidoreductase"/>
    <property type="match status" value="1"/>
</dbReference>
<dbReference type="AlphaFoldDB" id="A0A078RYT1"/>
<accession>A0A078RYT1</accession>
<evidence type="ECO:0000313" key="6">
    <source>
        <dbReference type="Proteomes" id="UP000028013"/>
    </source>
</evidence>
<protein>
    <submittedName>
        <fullName evidence="5">Aldo/keto reductase family protein</fullName>
    </submittedName>
</protein>
<dbReference type="EMBL" id="JNHN01000179">
    <property type="protein sequence ID" value="KDS48877.1"/>
    <property type="molecule type" value="Genomic_DNA"/>
</dbReference>
<evidence type="ECO:0000313" key="5">
    <source>
        <dbReference type="EMBL" id="KDS48877.1"/>
    </source>
</evidence>
<dbReference type="Proteomes" id="UP000028013">
    <property type="component" value="Unassembled WGS sequence"/>
</dbReference>
<dbReference type="PRINTS" id="PR00069">
    <property type="entry name" value="ALDKETRDTASE"/>
</dbReference>
<dbReference type="CDD" id="cd19071">
    <property type="entry name" value="AKR_AKR1-5-like"/>
    <property type="match status" value="1"/>
</dbReference>
<dbReference type="RefSeq" id="WP_035448651.1">
    <property type="nucleotide sequence ID" value="NZ_JNHN01000179.1"/>
</dbReference>
<evidence type="ECO:0000256" key="1">
    <source>
        <dbReference type="PIRSR" id="PIRSR000097-1"/>
    </source>
</evidence>
<feature type="domain" description="NADP-dependent oxidoreductase" evidence="4">
    <location>
        <begin position="15"/>
        <end position="282"/>
    </location>
</feature>
<gene>
    <name evidence="5" type="ORF">M094_2568</name>
</gene>
<dbReference type="PATRIC" id="fig|1339349.3.peg.3678"/>
<dbReference type="PROSITE" id="PS00798">
    <property type="entry name" value="ALDOKETO_REDUCTASE_1"/>
    <property type="match status" value="1"/>
</dbReference>
<comment type="caution">
    <text evidence="5">The sequence shown here is derived from an EMBL/GenBank/DDBJ whole genome shotgun (WGS) entry which is preliminary data.</text>
</comment>
<dbReference type="PIRSF" id="PIRSF000097">
    <property type="entry name" value="AKR"/>
    <property type="match status" value="1"/>
</dbReference>
<dbReference type="Pfam" id="PF00248">
    <property type="entry name" value="Aldo_ket_red"/>
    <property type="match status" value="1"/>
</dbReference>
<name>A0A078RYT1_BACUN</name>
<reference evidence="5 6" key="1">
    <citation type="submission" date="2014-04" db="EMBL/GenBank/DDBJ databases">
        <authorList>
            <person name="Sears C."/>
            <person name="Carroll K."/>
            <person name="Sack B.R."/>
            <person name="Qadri F."/>
            <person name="Myers L.L."/>
            <person name="Chung G.-T."/>
            <person name="Escheverria P."/>
            <person name="Fraser C.M."/>
            <person name="Sadzewicz L."/>
            <person name="Shefchek K.A."/>
            <person name="Tallon L."/>
            <person name="Das S.P."/>
            <person name="Daugherty S."/>
            <person name="Mongodin E.F."/>
        </authorList>
    </citation>
    <scope>NUCLEOTIDE SEQUENCE [LARGE SCALE GENOMIC DNA]</scope>
    <source>
        <strain evidence="5 6">3978 T3 ii</strain>
    </source>
</reference>
<evidence type="ECO:0000259" key="4">
    <source>
        <dbReference type="Pfam" id="PF00248"/>
    </source>
</evidence>
<dbReference type="InterPro" id="IPR023210">
    <property type="entry name" value="NADP_OxRdtase_dom"/>
</dbReference>
<dbReference type="Gene3D" id="3.20.20.100">
    <property type="entry name" value="NADP-dependent oxidoreductase domain"/>
    <property type="match status" value="1"/>
</dbReference>